<dbReference type="OrthoDB" id="705638at2"/>
<gene>
    <name evidence="2" type="ORF">SAMN06265371_101492</name>
</gene>
<dbReference type="AlphaFoldDB" id="A0A238VID4"/>
<dbReference type="Pfam" id="PF14060">
    <property type="entry name" value="DUF4252"/>
    <property type="match status" value="1"/>
</dbReference>
<keyword evidence="1" id="KW-0732">Signal</keyword>
<accession>A0A238VID4</accession>
<keyword evidence="3" id="KW-1185">Reference proteome</keyword>
<feature type="signal peptide" evidence="1">
    <location>
        <begin position="1"/>
        <end position="19"/>
    </location>
</feature>
<feature type="chain" id="PRO_5012444109" description="DUF4252 domain-containing protein" evidence="1">
    <location>
        <begin position="20"/>
        <end position="179"/>
    </location>
</feature>
<dbReference type="EMBL" id="FZNT01000001">
    <property type="protein sequence ID" value="SNR34152.1"/>
    <property type="molecule type" value="Genomic_DNA"/>
</dbReference>
<protein>
    <recommendedName>
        <fullName evidence="4">DUF4252 domain-containing protein</fullName>
    </recommendedName>
</protein>
<proteinExistence type="predicted"/>
<evidence type="ECO:0000313" key="3">
    <source>
        <dbReference type="Proteomes" id="UP000198384"/>
    </source>
</evidence>
<evidence type="ECO:0000313" key="2">
    <source>
        <dbReference type="EMBL" id="SNR34152.1"/>
    </source>
</evidence>
<reference evidence="2 3" key="1">
    <citation type="submission" date="2017-06" db="EMBL/GenBank/DDBJ databases">
        <authorList>
            <person name="Kim H.J."/>
            <person name="Triplett B.A."/>
        </authorList>
    </citation>
    <scope>NUCLEOTIDE SEQUENCE [LARGE SCALE GENOMIC DNA]</scope>
    <source>
        <strain evidence="2 3">DSM 29150</strain>
    </source>
</reference>
<dbReference type="Proteomes" id="UP000198384">
    <property type="component" value="Unassembled WGS sequence"/>
</dbReference>
<dbReference type="RefSeq" id="WP_089380133.1">
    <property type="nucleotide sequence ID" value="NZ_FZNT01000001.1"/>
</dbReference>
<dbReference type="InterPro" id="IPR025348">
    <property type="entry name" value="DUF4252"/>
</dbReference>
<organism evidence="2 3">
    <name type="scientific">Lutibacter agarilyticus</name>
    <dbReference type="NCBI Taxonomy" id="1109740"/>
    <lineage>
        <taxon>Bacteria</taxon>
        <taxon>Pseudomonadati</taxon>
        <taxon>Bacteroidota</taxon>
        <taxon>Flavobacteriia</taxon>
        <taxon>Flavobacteriales</taxon>
        <taxon>Flavobacteriaceae</taxon>
        <taxon>Lutibacter</taxon>
    </lineage>
</organism>
<evidence type="ECO:0008006" key="4">
    <source>
        <dbReference type="Google" id="ProtNLM"/>
    </source>
</evidence>
<name>A0A238VID4_9FLAO</name>
<evidence type="ECO:0000256" key="1">
    <source>
        <dbReference type="SAM" id="SignalP"/>
    </source>
</evidence>
<sequence length="179" mass="20001">MKKIILSIAVVFMSLTTYAQNSIFDKFEDMNDVSSVIVNKEAFRMLAKFKGGGEEGQEYLEMVQGLSSFKVFTTEKPEIAAQMSDVMNKYLSAAKLTELMRVKDEDTNVKIYVRQGKDEDHVSELLMFVNGVGKYMEGSDSPVKAETVILSLTGDIDLNKISKLTESHIPESGKHLKSN</sequence>